<feature type="transmembrane region" description="Helical" evidence="11">
    <location>
        <begin position="125"/>
        <end position="147"/>
    </location>
</feature>
<dbReference type="PRINTS" id="PR00926">
    <property type="entry name" value="MITOCARRIER"/>
</dbReference>
<evidence type="ECO:0000256" key="9">
    <source>
        <dbReference type="PROSITE-ProRule" id="PRU00282"/>
    </source>
</evidence>
<dbReference type="EMBL" id="MU250542">
    <property type="protein sequence ID" value="KAG7443923.1"/>
    <property type="molecule type" value="Genomic_DNA"/>
</dbReference>
<feature type="repeat" description="Solcar" evidence="9">
    <location>
        <begin position="269"/>
        <end position="378"/>
    </location>
</feature>
<comment type="caution">
    <text evidence="12">The sequence shown here is derived from an EMBL/GenBank/DDBJ whole genome shotgun (WGS) entry which is preliminary data.</text>
</comment>
<dbReference type="RefSeq" id="XP_043037423.1">
    <property type="nucleotide sequence ID" value="XM_043183456.1"/>
</dbReference>
<feature type="transmembrane region" description="Helical" evidence="11">
    <location>
        <begin position="44"/>
        <end position="64"/>
    </location>
</feature>
<comment type="similarity">
    <text evidence="2 10">Belongs to the mitochondrial carrier (TC 2.A.29) family.</text>
</comment>
<evidence type="ECO:0000313" key="13">
    <source>
        <dbReference type="Proteomes" id="UP000812287"/>
    </source>
</evidence>
<keyword evidence="8 9" id="KW-0472">Membrane</keyword>
<evidence type="ECO:0000256" key="3">
    <source>
        <dbReference type="ARBA" id="ARBA00022448"/>
    </source>
</evidence>
<feature type="repeat" description="Solcar" evidence="9">
    <location>
        <begin position="64"/>
        <end position="150"/>
    </location>
</feature>
<evidence type="ECO:0000256" key="6">
    <source>
        <dbReference type="ARBA" id="ARBA00022989"/>
    </source>
</evidence>
<reference evidence="12" key="1">
    <citation type="submission" date="2020-11" db="EMBL/GenBank/DDBJ databases">
        <title>Adaptations for nitrogen fixation in a non-lichenized fungal sporocarp promotes dispersal by wood-feeding termites.</title>
        <authorList>
            <consortium name="DOE Joint Genome Institute"/>
            <person name="Koch R.A."/>
            <person name="Yoon G."/>
            <person name="Arayal U."/>
            <person name="Lail K."/>
            <person name="Amirebrahimi M."/>
            <person name="Labutti K."/>
            <person name="Lipzen A."/>
            <person name="Riley R."/>
            <person name="Barry K."/>
            <person name="Henrissat B."/>
            <person name="Grigoriev I.V."/>
            <person name="Herr J.R."/>
            <person name="Aime M.C."/>
        </authorList>
    </citation>
    <scope>NUCLEOTIDE SEQUENCE</scope>
    <source>
        <strain evidence="12">MCA 3950</strain>
    </source>
</reference>
<dbReference type="PANTHER" id="PTHR45624">
    <property type="entry name" value="MITOCHONDRIAL BASIC AMINO ACIDS TRANSPORTER-RELATED"/>
    <property type="match status" value="1"/>
</dbReference>
<evidence type="ECO:0000256" key="4">
    <source>
        <dbReference type="ARBA" id="ARBA00022692"/>
    </source>
</evidence>
<dbReference type="Proteomes" id="UP000812287">
    <property type="component" value="Unassembled WGS sequence"/>
</dbReference>
<dbReference type="InterPro" id="IPR002067">
    <property type="entry name" value="MCP"/>
</dbReference>
<dbReference type="GO" id="GO:0031966">
    <property type="term" value="C:mitochondrial membrane"/>
    <property type="evidence" value="ECO:0007669"/>
    <property type="project" value="UniProtKB-SubCell"/>
</dbReference>
<keyword evidence="13" id="KW-1185">Reference proteome</keyword>
<evidence type="ECO:0000313" key="12">
    <source>
        <dbReference type="EMBL" id="KAG7443923.1"/>
    </source>
</evidence>
<evidence type="ECO:0000256" key="2">
    <source>
        <dbReference type="ARBA" id="ARBA00006375"/>
    </source>
</evidence>
<feature type="transmembrane region" description="Helical" evidence="11">
    <location>
        <begin position="271"/>
        <end position="292"/>
    </location>
</feature>
<evidence type="ECO:0000256" key="1">
    <source>
        <dbReference type="ARBA" id="ARBA00004225"/>
    </source>
</evidence>
<keyword evidence="5" id="KW-0677">Repeat</keyword>
<organism evidence="12 13">
    <name type="scientific">Guyanagaster necrorhizus</name>
    <dbReference type="NCBI Taxonomy" id="856835"/>
    <lineage>
        <taxon>Eukaryota</taxon>
        <taxon>Fungi</taxon>
        <taxon>Dikarya</taxon>
        <taxon>Basidiomycota</taxon>
        <taxon>Agaricomycotina</taxon>
        <taxon>Agaricomycetes</taxon>
        <taxon>Agaricomycetidae</taxon>
        <taxon>Agaricales</taxon>
        <taxon>Marasmiineae</taxon>
        <taxon>Physalacriaceae</taxon>
        <taxon>Guyanagaster</taxon>
    </lineage>
</organism>
<dbReference type="PROSITE" id="PS50920">
    <property type="entry name" value="SOLCAR"/>
    <property type="match status" value="3"/>
</dbReference>
<keyword evidence="3 10" id="KW-0813">Transport</keyword>
<keyword evidence="4 9" id="KW-0812">Transmembrane</keyword>
<dbReference type="InterPro" id="IPR023395">
    <property type="entry name" value="MCP_dom_sf"/>
</dbReference>
<evidence type="ECO:0000256" key="8">
    <source>
        <dbReference type="ARBA" id="ARBA00023136"/>
    </source>
</evidence>
<feature type="transmembrane region" description="Helical" evidence="11">
    <location>
        <begin position="70"/>
        <end position="87"/>
    </location>
</feature>
<proteinExistence type="inferred from homology"/>
<evidence type="ECO:0000256" key="10">
    <source>
        <dbReference type="RuleBase" id="RU000488"/>
    </source>
</evidence>
<dbReference type="OrthoDB" id="14252at2759"/>
<dbReference type="Gene3D" id="1.50.40.10">
    <property type="entry name" value="Mitochondrial carrier domain"/>
    <property type="match status" value="1"/>
</dbReference>
<protein>
    <submittedName>
        <fullName evidence="12">Mitochondrial carrier</fullName>
    </submittedName>
</protein>
<evidence type="ECO:0000256" key="5">
    <source>
        <dbReference type="ARBA" id="ARBA00022737"/>
    </source>
</evidence>
<accession>A0A9P7VMH5</accession>
<dbReference type="GO" id="GO:0022857">
    <property type="term" value="F:transmembrane transporter activity"/>
    <property type="evidence" value="ECO:0007669"/>
    <property type="project" value="TreeGrafter"/>
</dbReference>
<keyword evidence="6 11" id="KW-1133">Transmembrane helix</keyword>
<feature type="repeat" description="Solcar" evidence="9">
    <location>
        <begin position="159"/>
        <end position="242"/>
    </location>
</feature>
<dbReference type="InterPro" id="IPR018108">
    <property type="entry name" value="MCP_transmembrane"/>
</dbReference>
<dbReference type="Pfam" id="PF00153">
    <property type="entry name" value="Mito_carr"/>
    <property type="match status" value="3"/>
</dbReference>
<sequence length="382" mass="41464">MNGYVKANCNEGELRGVRIGTANHPRSGSDRITTISSCYHEQRYSFALLLLPLCDILSIILVELNPLLDFLAGTIGGIAGLVVGYPFDTVKVRFQNPEMTGKYRSTMHALTTIIKEERFIGMYKGITSPLATAALMNGLVFASYRFFMKIQLENNSSIPTLTQIALAGAGSGIVSSIVTTPTELIKIRQQSLLVPSSTYDVVLDILRKNGIRGLYRGIAATALRDLGYGSYFFAYEATSRYFTPTPGSSLHPSEIQLLLSQVDGQVRTPSWIAMLLAGGVAGIAGWVTTFPLDVVKTRMQSTESSYRSSILGPDTRSSPSSPLLLPGSNRYRTVWSTIVASYEAEGLAVFFRGLAPTLVRAVPVNMATFATFEAITHGFSQA</sequence>
<dbReference type="InterPro" id="IPR050567">
    <property type="entry name" value="Mitochondrial_Carrier"/>
</dbReference>
<name>A0A9P7VMH5_9AGAR</name>
<keyword evidence="7" id="KW-0496">Mitochondrion</keyword>
<dbReference type="AlphaFoldDB" id="A0A9P7VMH5"/>
<dbReference type="SUPFAM" id="SSF103506">
    <property type="entry name" value="Mitochondrial carrier"/>
    <property type="match status" value="1"/>
</dbReference>
<dbReference type="GeneID" id="66105753"/>
<evidence type="ECO:0000256" key="11">
    <source>
        <dbReference type="SAM" id="Phobius"/>
    </source>
</evidence>
<gene>
    <name evidence="12" type="ORF">BT62DRAFT_901401</name>
</gene>
<evidence type="ECO:0000256" key="7">
    <source>
        <dbReference type="ARBA" id="ARBA00023128"/>
    </source>
</evidence>
<comment type="subcellular location">
    <subcellularLocation>
        <location evidence="1">Mitochondrion membrane</location>
        <topology evidence="1">Multi-pass membrane protein</topology>
    </subcellularLocation>
</comment>
<dbReference type="PANTHER" id="PTHR45624:SF10">
    <property type="entry name" value="SLC (SOLUTE CARRIER) HOMOLOG"/>
    <property type="match status" value="1"/>
</dbReference>